<keyword evidence="1" id="KW-0472">Membrane</keyword>
<dbReference type="AlphaFoldDB" id="A0A8S9MMH1"/>
<organism evidence="2 3">
    <name type="scientific">Brassica cretica</name>
    <name type="common">Mustard</name>
    <dbReference type="NCBI Taxonomy" id="69181"/>
    <lineage>
        <taxon>Eukaryota</taxon>
        <taxon>Viridiplantae</taxon>
        <taxon>Streptophyta</taxon>
        <taxon>Embryophyta</taxon>
        <taxon>Tracheophyta</taxon>
        <taxon>Spermatophyta</taxon>
        <taxon>Magnoliopsida</taxon>
        <taxon>eudicotyledons</taxon>
        <taxon>Gunneridae</taxon>
        <taxon>Pentapetalae</taxon>
        <taxon>rosids</taxon>
        <taxon>malvids</taxon>
        <taxon>Brassicales</taxon>
        <taxon>Brassicaceae</taxon>
        <taxon>Brassiceae</taxon>
        <taxon>Brassica</taxon>
    </lineage>
</organism>
<accession>A0A8S9MMH1</accession>
<dbReference type="Proteomes" id="UP000712281">
    <property type="component" value="Unassembled WGS sequence"/>
</dbReference>
<evidence type="ECO:0000313" key="2">
    <source>
        <dbReference type="EMBL" id="KAF2620262.1"/>
    </source>
</evidence>
<sequence>MHVLDSDLKPTAESSSGLLKLFLVGLIIQLLLTCGLWLHLCWDGQEAALFHVDLSFSSCFIFSGTPIEQQWPQNLALAVPSLASNSSFFIS</sequence>
<proteinExistence type="predicted"/>
<dbReference type="EMBL" id="QGKW02000007">
    <property type="protein sequence ID" value="KAF2620262.1"/>
    <property type="molecule type" value="Genomic_DNA"/>
</dbReference>
<comment type="caution">
    <text evidence="2">The sequence shown here is derived from an EMBL/GenBank/DDBJ whole genome shotgun (WGS) entry which is preliminary data.</text>
</comment>
<keyword evidence="1" id="KW-0812">Transmembrane</keyword>
<reference evidence="2" key="1">
    <citation type="submission" date="2019-12" db="EMBL/GenBank/DDBJ databases">
        <title>Genome sequencing and annotation of Brassica cretica.</title>
        <authorList>
            <person name="Studholme D.J."/>
            <person name="Sarris P.F."/>
        </authorList>
    </citation>
    <scope>NUCLEOTIDE SEQUENCE</scope>
    <source>
        <strain evidence="2">PFS-001/15</strain>
        <tissue evidence="2">Leaf</tissue>
    </source>
</reference>
<feature type="transmembrane region" description="Helical" evidence="1">
    <location>
        <begin position="21"/>
        <end position="40"/>
    </location>
</feature>
<name>A0A8S9MMH1_BRACR</name>
<evidence type="ECO:0000256" key="1">
    <source>
        <dbReference type="SAM" id="Phobius"/>
    </source>
</evidence>
<keyword evidence="1" id="KW-1133">Transmembrane helix</keyword>
<evidence type="ECO:0000313" key="3">
    <source>
        <dbReference type="Proteomes" id="UP000712281"/>
    </source>
</evidence>
<protein>
    <submittedName>
        <fullName evidence="2">Uncharacterized protein</fullName>
    </submittedName>
</protein>
<gene>
    <name evidence="2" type="ORF">F2Q68_00041501</name>
</gene>